<keyword evidence="3" id="KW-1185">Reference proteome</keyword>
<proteinExistence type="predicted"/>
<gene>
    <name evidence="2" type="ORF">F4554_005566</name>
</gene>
<keyword evidence="1" id="KW-0812">Transmembrane</keyword>
<evidence type="ECO:0000313" key="3">
    <source>
        <dbReference type="Proteomes" id="UP000579605"/>
    </source>
</evidence>
<comment type="caution">
    <text evidence="2">The sequence shown here is derived from an EMBL/GenBank/DDBJ whole genome shotgun (WGS) entry which is preliminary data.</text>
</comment>
<evidence type="ECO:0000256" key="1">
    <source>
        <dbReference type="SAM" id="Phobius"/>
    </source>
</evidence>
<evidence type="ECO:0000313" key="2">
    <source>
        <dbReference type="EMBL" id="NYH92928.1"/>
    </source>
</evidence>
<dbReference type="AlphaFoldDB" id="A0A852ZM27"/>
<protein>
    <submittedName>
        <fullName evidence="2">Uncharacterized protein</fullName>
    </submittedName>
</protein>
<sequence length="210" mass="22109">MSVTVADIAGPETTRRRRRGWVGLLVGVVAAGMIAAAVYATTYQPLANTDGLFWAGSVAGPLTTFTLGPAGRSTPNVFGDEVRVGPLRHGTRFGLMITLRNTGPVPVTIEGVGSLLGPISVSDARGFAARDETDPASAFVPVAGITIPGHSNRTVAVAAQLRDCPRSPPGTSTSVRELRFTYRILGVRRTAPVPLKYYAATLLRPPTCRN</sequence>
<feature type="transmembrane region" description="Helical" evidence="1">
    <location>
        <begin position="21"/>
        <end position="40"/>
    </location>
</feature>
<name>A0A852ZM27_9ACTN</name>
<organism evidence="2 3">
    <name type="scientific">Actinopolymorpha rutila</name>
    <dbReference type="NCBI Taxonomy" id="446787"/>
    <lineage>
        <taxon>Bacteria</taxon>
        <taxon>Bacillati</taxon>
        <taxon>Actinomycetota</taxon>
        <taxon>Actinomycetes</taxon>
        <taxon>Propionibacteriales</taxon>
        <taxon>Actinopolymorphaceae</taxon>
        <taxon>Actinopolymorpha</taxon>
    </lineage>
</organism>
<dbReference type="Proteomes" id="UP000579605">
    <property type="component" value="Unassembled WGS sequence"/>
</dbReference>
<keyword evidence="1" id="KW-1133">Transmembrane helix</keyword>
<accession>A0A852ZM27</accession>
<dbReference type="RefSeq" id="WP_179790357.1">
    <property type="nucleotide sequence ID" value="NZ_BAAARR010000031.1"/>
</dbReference>
<dbReference type="EMBL" id="JACBZH010000001">
    <property type="protein sequence ID" value="NYH92928.1"/>
    <property type="molecule type" value="Genomic_DNA"/>
</dbReference>
<keyword evidence="1" id="KW-0472">Membrane</keyword>
<reference evidence="2 3" key="1">
    <citation type="submission" date="2020-07" db="EMBL/GenBank/DDBJ databases">
        <title>Sequencing the genomes of 1000 actinobacteria strains.</title>
        <authorList>
            <person name="Klenk H.-P."/>
        </authorList>
    </citation>
    <scope>NUCLEOTIDE SEQUENCE [LARGE SCALE GENOMIC DNA]</scope>
    <source>
        <strain evidence="2 3">DSM 18448</strain>
    </source>
</reference>